<dbReference type="Pfam" id="PF01408">
    <property type="entry name" value="GFO_IDH_MocA"/>
    <property type="match status" value="1"/>
</dbReference>
<evidence type="ECO:0000313" key="2">
    <source>
        <dbReference type="EMBL" id="EAQ85509.1"/>
    </source>
</evidence>
<accession>Q2GR81</accession>
<dbReference type="InterPro" id="IPR051317">
    <property type="entry name" value="Gfo/Idh/MocA_oxidoreduct"/>
</dbReference>
<dbReference type="VEuPathDB" id="FungiDB:CHGG_09523"/>
<keyword evidence="3" id="KW-1185">Reference proteome</keyword>
<gene>
    <name evidence="2" type="ORF">CHGG_09523</name>
</gene>
<feature type="domain" description="Gfo/Idh/MocA-like oxidoreductase N-terminal" evidence="1">
    <location>
        <begin position="10"/>
        <end position="139"/>
    </location>
</feature>
<dbReference type="PANTHER" id="PTHR43708:SF1">
    <property type="entry name" value="GALACTOSE_LACTOSE METABOLISM REGULATORY PROTEIN GAL80"/>
    <property type="match status" value="1"/>
</dbReference>
<dbReference type="InterPro" id="IPR036291">
    <property type="entry name" value="NAD(P)-bd_dom_sf"/>
</dbReference>
<dbReference type="Gene3D" id="3.30.360.10">
    <property type="entry name" value="Dihydrodipicolinate Reductase, domain 2"/>
    <property type="match status" value="1"/>
</dbReference>
<dbReference type="RefSeq" id="XP_001227450.1">
    <property type="nucleotide sequence ID" value="XM_001227449.1"/>
</dbReference>
<dbReference type="EMBL" id="CH408034">
    <property type="protein sequence ID" value="EAQ85509.1"/>
    <property type="molecule type" value="Genomic_DNA"/>
</dbReference>
<sequence>MAATTTTTPIRVALIGLSSSAKTAWASRAHLPYLLSAPGRAKYQIVALLNSSVAAARAAITAYSLPPSTRAYGDPADLAADADVDLVVCNTRVDKHYETVLASVRAGKDVFVEWPLAQDVEHARGLAEAARVGGGRTVVGLQGGLAAPTLKVKALLEEGRIGRVLSSEGSIGELASVKGDFHLQRPDVPLTDGNGKVLRTVRSDVPDLISVAGKWDESAVTQQNATLHFRLRRGQPFPGEPVFEWTIYGEKGEIRIISPKSAFLQVSDATVPRVIEIHDFATDEVTKVEWDWEKWQNELPHEARGIGALYEGLAEVKATGAKEKYLTFDAAVKRHELLEGLLGEWKA</sequence>
<dbReference type="GO" id="GO:0000166">
    <property type="term" value="F:nucleotide binding"/>
    <property type="evidence" value="ECO:0007669"/>
    <property type="project" value="InterPro"/>
</dbReference>
<dbReference type="SUPFAM" id="SSF51735">
    <property type="entry name" value="NAD(P)-binding Rossmann-fold domains"/>
    <property type="match status" value="1"/>
</dbReference>
<dbReference type="PANTHER" id="PTHR43708">
    <property type="entry name" value="CONSERVED EXPRESSED OXIDOREDUCTASE (EUROFUNG)"/>
    <property type="match status" value="1"/>
</dbReference>
<dbReference type="InParanoid" id="Q2GR81"/>
<organism evidence="2 3">
    <name type="scientific">Chaetomium globosum (strain ATCC 6205 / CBS 148.51 / DSM 1962 / NBRC 6347 / NRRL 1970)</name>
    <name type="common">Soil fungus</name>
    <dbReference type="NCBI Taxonomy" id="306901"/>
    <lineage>
        <taxon>Eukaryota</taxon>
        <taxon>Fungi</taxon>
        <taxon>Dikarya</taxon>
        <taxon>Ascomycota</taxon>
        <taxon>Pezizomycotina</taxon>
        <taxon>Sordariomycetes</taxon>
        <taxon>Sordariomycetidae</taxon>
        <taxon>Sordariales</taxon>
        <taxon>Chaetomiaceae</taxon>
        <taxon>Chaetomium</taxon>
    </lineage>
</organism>
<dbReference type="eggNOG" id="KOG2741">
    <property type="taxonomic scope" value="Eukaryota"/>
</dbReference>
<protein>
    <recommendedName>
        <fullName evidence="1">Gfo/Idh/MocA-like oxidoreductase N-terminal domain-containing protein</fullName>
    </recommendedName>
</protein>
<dbReference type="Gene3D" id="3.40.50.720">
    <property type="entry name" value="NAD(P)-binding Rossmann-like Domain"/>
    <property type="match status" value="1"/>
</dbReference>
<reference evidence="3" key="1">
    <citation type="journal article" date="2015" name="Genome Announc.">
        <title>Draft genome sequence of the cellulolytic fungus Chaetomium globosum.</title>
        <authorList>
            <person name="Cuomo C.A."/>
            <person name="Untereiner W.A."/>
            <person name="Ma L.-J."/>
            <person name="Grabherr M."/>
            <person name="Birren B.W."/>
        </authorList>
    </citation>
    <scope>NUCLEOTIDE SEQUENCE [LARGE SCALE GENOMIC DNA]</scope>
    <source>
        <strain evidence="3">ATCC 6205 / CBS 148.51 / DSM 1962 / NBRC 6347 / NRRL 1970</strain>
    </source>
</reference>
<proteinExistence type="predicted"/>
<name>Q2GR81_CHAGB</name>
<dbReference type="SUPFAM" id="SSF55347">
    <property type="entry name" value="Glyceraldehyde-3-phosphate dehydrogenase-like, C-terminal domain"/>
    <property type="match status" value="1"/>
</dbReference>
<dbReference type="InterPro" id="IPR000683">
    <property type="entry name" value="Gfo/Idh/MocA-like_OxRdtase_N"/>
</dbReference>
<dbReference type="AlphaFoldDB" id="Q2GR81"/>
<dbReference type="STRING" id="306901.Q2GR81"/>
<evidence type="ECO:0000313" key="3">
    <source>
        <dbReference type="Proteomes" id="UP000001056"/>
    </source>
</evidence>
<dbReference type="HOGENOM" id="CLU_023194_25_2_1"/>
<dbReference type="OMA" id="HIFDSFQ"/>
<dbReference type="OrthoDB" id="446809at2759"/>
<dbReference type="Proteomes" id="UP000001056">
    <property type="component" value="Unassembled WGS sequence"/>
</dbReference>
<evidence type="ECO:0000259" key="1">
    <source>
        <dbReference type="Pfam" id="PF01408"/>
    </source>
</evidence>
<dbReference type="GeneID" id="4395397"/>